<reference evidence="1" key="2">
    <citation type="submission" date="2020-09" db="EMBL/GenBank/DDBJ databases">
        <title>Reference genome assembly for Australian Ascochyta lentis isolate Al4.</title>
        <authorList>
            <person name="Lee R.C."/>
            <person name="Farfan-Caceres L.M."/>
            <person name="Debler J.W."/>
            <person name="Williams A.H."/>
            <person name="Henares B.M."/>
        </authorList>
    </citation>
    <scope>NUCLEOTIDE SEQUENCE</scope>
    <source>
        <strain evidence="1">Al4</strain>
    </source>
</reference>
<protein>
    <submittedName>
        <fullName evidence="1">Uncharacterized protein</fullName>
    </submittedName>
</protein>
<dbReference type="EMBL" id="RZGK01000021">
    <property type="protein sequence ID" value="KAF9691188.1"/>
    <property type="molecule type" value="Genomic_DNA"/>
</dbReference>
<accession>A0A8H7IXG1</accession>
<dbReference type="Proteomes" id="UP000651452">
    <property type="component" value="Unassembled WGS sequence"/>
</dbReference>
<sequence>MTSFLFRIDEVREDPEANPNVDNNGHWIPSYEPGDNIVVNEGVSGIWWYCNGNQIYRVDYDNLPQGRIHYKTYSVFFSGGSGFKILHGNALNPRPGVAYHPLGFVHHAGDGYSSSLTNVLQGTTLRCHRADQIWVSKLLPNTYHGPLATTPDQGGLKGELPIFLALLALSMPVASLQTYLPHMFRNGMWQMHNLPHGWVDKRGVLVSVYSLPTRGGGTNAQAIANLEEGHGRRYYA</sequence>
<evidence type="ECO:0000313" key="2">
    <source>
        <dbReference type="Proteomes" id="UP000651452"/>
    </source>
</evidence>
<proteinExistence type="predicted"/>
<dbReference type="OrthoDB" id="5243686at2759"/>
<keyword evidence="2" id="KW-1185">Reference proteome</keyword>
<reference evidence="1" key="1">
    <citation type="submission" date="2018-12" db="EMBL/GenBank/DDBJ databases">
        <authorList>
            <person name="Syme R.A."/>
            <person name="Farfan-Caceres L."/>
            <person name="Lichtenzveig J."/>
        </authorList>
    </citation>
    <scope>NUCLEOTIDE SEQUENCE</scope>
    <source>
        <strain evidence="1">Al4</strain>
    </source>
</reference>
<organism evidence="1 2">
    <name type="scientific">Ascochyta lentis</name>
    <dbReference type="NCBI Taxonomy" id="205686"/>
    <lineage>
        <taxon>Eukaryota</taxon>
        <taxon>Fungi</taxon>
        <taxon>Dikarya</taxon>
        <taxon>Ascomycota</taxon>
        <taxon>Pezizomycotina</taxon>
        <taxon>Dothideomycetes</taxon>
        <taxon>Pleosporomycetidae</taxon>
        <taxon>Pleosporales</taxon>
        <taxon>Pleosporineae</taxon>
        <taxon>Didymellaceae</taxon>
        <taxon>Ascochyta</taxon>
    </lineage>
</organism>
<evidence type="ECO:0000313" key="1">
    <source>
        <dbReference type="EMBL" id="KAF9691188.1"/>
    </source>
</evidence>
<name>A0A8H7IXG1_9PLEO</name>
<comment type="caution">
    <text evidence="1">The sequence shown here is derived from an EMBL/GenBank/DDBJ whole genome shotgun (WGS) entry which is preliminary data.</text>
</comment>
<gene>
    <name evidence="1" type="ORF">EKO04_010820</name>
</gene>
<dbReference type="AlphaFoldDB" id="A0A8H7IXG1"/>